<dbReference type="PANTHER" id="PTHR43408:SF2">
    <property type="entry name" value="FMN REDUCTASE (NADPH)"/>
    <property type="match status" value="1"/>
</dbReference>
<dbReference type="EC" id="1.5.1.-" evidence="5"/>
<dbReference type="RefSeq" id="WP_087000201.1">
    <property type="nucleotide sequence ID" value="NZ_FUHW01000042.1"/>
</dbReference>
<dbReference type="PANTHER" id="PTHR43408">
    <property type="entry name" value="FMN REDUCTASE (NADPH)"/>
    <property type="match status" value="1"/>
</dbReference>
<accession>A0A1R4GRL7</accession>
<dbReference type="SUPFAM" id="SSF52218">
    <property type="entry name" value="Flavoproteins"/>
    <property type="match status" value="1"/>
</dbReference>
<organism evidence="5 6">
    <name type="scientific">Arthrobacter rhombi</name>
    <dbReference type="NCBI Taxonomy" id="71253"/>
    <lineage>
        <taxon>Bacteria</taxon>
        <taxon>Bacillati</taxon>
        <taxon>Actinomycetota</taxon>
        <taxon>Actinomycetes</taxon>
        <taxon>Micrococcales</taxon>
        <taxon>Micrococcaceae</taxon>
        <taxon>Arthrobacter</taxon>
    </lineage>
</organism>
<evidence type="ECO:0000256" key="3">
    <source>
        <dbReference type="ARBA" id="ARBA00023002"/>
    </source>
</evidence>
<dbReference type="Proteomes" id="UP000195913">
    <property type="component" value="Unassembled WGS sequence"/>
</dbReference>
<dbReference type="InterPro" id="IPR005025">
    <property type="entry name" value="FMN_Rdtase-like_dom"/>
</dbReference>
<dbReference type="InterPro" id="IPR029039">
    <property type="entry name" value="Flavoprotein-like_sf"/>
</dbReference>
<keyword evidence="6" id="KW-1185">Reference proteome</keyword>
<evidence type="ECO:0000313" key="5">
    <source>
        <dbReference type="EMBL" id="SJM70836.1"/>
    </source>
</evidence>
<protein>
    <submittedName>
        <fullName evidence="5">FMN reductase</fullName>
        <ecNumber evidence="5">1.5.1.-</ecNumber>
    </submittedName>
</protein>
<dbReference type="Pfam" id="PF03358">
    <property type="entry name" value="FMN_red"/>
    <property type="match status" value="1"/>
</dbReference>
<proteinExistence type="predicted"/>
<keyword evidence="1" id="KW-0285">Flavoprotein</keyword>
<keyword evidence="2" id="KW-0288">FMN</keyword>
<gene>
    <name evidence="5" type="ORF">FM101_12765</name>
</gene>
<name>A0A1R4GRL7_9MICC</name>
<dbReference type="InterPro" id="IPR051814">
    <property type="entry name" value="NAD(P)H-dep_FMN_reductase"/>
</dbReference>
<evidence type="ECO:0000256" key="2">
    <source>
        <dbReference type="ARBA" id="ARBA00022643"/>
    </source>
</evidence>
<evidence type="ECO:0000313" key="6">
    <source>
        <dbReference type="Proteomes" id="UP000195913"/>
    </source>
</evidence>
<dbReference type="GO" id="GO:0016491">
    <property type="term" value="F:oxidoreductase activity"/>
    <property type="evidence" value="ECO:0007669"/>
    <property type="project" value="UniProtKB-KW"/>
</dbReference>
<dbReference type="AlphaFoldDB" id="A0A1R4GRL7"/>
<reference evidence="5 6" key="1">
    <citation type="submission" date="2017-02" db="EMBL/GenBank/DDBJ databases">
        <authorList>
            <person name="Peterson S.W."/>
        </authorList>
    </citation>
    <scope>NUCLEOTIDE SEQUENCE [LARGE SCALE GENOMIC DNA]</scope>
    <source>
        <strain evidence="5 6">B Ar 00.02</strain>
    </source>
</reference>
<sequence>MGASIVVVSGGLGVPSSSRMLGDQLARSAVAALAGDGIDTEVFVIELRELGVDIAKAMVSGWVSPDVAKAIEQVGSADALIAVSPVFTASVSGLFKSFLDVLDPTILDDKPVLLAATGGSSRHSMVIDYVMRPIFGYLRANTMPTAVFAAPGDWGHSSGTGALAERSDRAGAELARALGSRHGVSVAHQDPLESLPFEQLLADIRPET</sequence>
<evidence type="ECO:0000256" key="1">
    <source>
        <dbReference type="ARBA" id="ARBA00022630"/>
    </source>
</evidence>
<evidence type="ECO:0000259" key="4">
    <source>
        <dbReference type="Pfam" id="PF03358"/>
    </source>
</evidence>
<dbReference type="NCBIfam" id="TIGR04037">
    <property type="entry name" value="LLM_duo_CE1759"/>
    <property type="match status" value="1"/>
</dbReference>
<keyword evidence="3 5" id="KW-0560">Oxidoreductase</keyword>
<dbReference type="EMBL" id="FUHW01000042">
    <property type="protein sequence ID" value="SJM70836.1"/>
    <property type="molecule type" value="Genomic_DNA"/>
</dbReference>
<dbReference type="Gene3D" id="3.40.50.360">
    <property type="match status" value="1"/>
</dbReference>
<feature type="domain" description="NADPH-dependent FMN reductase-like" evidence="4">
    <location>
        <begin position="4"/>
        <end position="154"/>
    </location>
</feature>
<dbReference type="InterPro" id="IPR023932">
    <property type="entry name" value="CE1759_FMN_reduct"/>
</dbReference>